<evidence type="ECO:0000313" key="3">
    <source>
        <dbReference type="Proteomes" id="UP001367676"/>
    </source>
</evidence>
<comment type="caution">
    <text evidence="2">The sequence shown here is derived from an EMBL/GenBank/DDBJ whole genome shotgun (WGS) entry which is preliminary data.</text>
</comment>
<evidence type="ECO:0000313" key="2">
    <source>
        <dbReference type="EMBL" id="KAK7595216.1"/>
    </source>
</evidence>
<gene>
    <name evidence="2" type="ORF">V9T40_001649</name>
</gene>
<sequence length="172" mass="19474">MQFIDAKIRQTFSEPDDILKAIAELASYKCSSEFFGEPFVKDSAKVTPALTCIQGLIHNAKRNRLKADSAGRVAFIHYNIICLGKPKPKQKSSQSQKHKREAEDEEEYFGAYFDNADAECEYDNDSDLDWNHLAIEEVYVSLSDDESNKIDQTASSPQSHSPHLQLQDLKID</sequence>
<name>A0AAN9Y5B6_9HEMI</name>
<keyword evidence="3" id="KW-1185">Reference proteome</keyword>
<feature type="region of interest" description="Disordered" evidence="1">
    <location>
        <begin position="146"/>
        <end position="172"/>
    </location>
</feature>
<dbReference type="Proteomes" id="UP001367676">
    <property type="component" value="Unassembled WGS sequence"/>
</dbReference>
<dbReference type="AlphaFoldDB" id="A0AAN9Y5B6"/>
<feature type="region of interest" description="Disordered" evidence="1">
    <location>
        <begin position="85"/>
        <end position="106"/>
    </location>
</feature>
<accession>A0AAN9Y5B6</accession>
<evidence type="ECO:0000256" key="1">
    <source>
        <dbReference type="SAM" id="MobiDB-lite"/>
    </source>
</evidence>
<proteinExistence type="predicted"/>
<organism evidence="2 3">
    <name type="scientific">Parthenolecanium corni</name>
    <dbReference type="NCBI Taxonomy" id="536013"/>
    <lineage>
        <taxon>Eukaryota</taxon>
        <taxon>Metazoa</taxon>
        <taxon>Ecdysozoa</taxon>
        <taxon>Arthropoda</taxon>
        <taxon>Hexapoda</taxon>
        <taxon>Insecta</taxon>
        <taxon>Pterygota</taxon>
        <taxon>Neoptera</taxon>
        <taxon>Paraneoptera</taxon>
        <taxon>Hemiptera</taxon>
        <taxon>Sternorrhyncha</taxon>
        <taxon>Coccoidea</taxon>
        <taxon>Coccidae</taxon>
        <taxon>Parthenolecanium</taxon>
    </lineage>
</organism>
<dbReference type="EMBL" id="JBBCAQ010000019">
    <property type="protein sequence ID" value="KAK7595216.1"/>
    <property type="molecule type" value="Genomic_DNA"/>
</dbReference>
<reference evidence="2 3" key="1">
    <citation type="submission" date="2024-03" db="EMBL/GenBank/DDBJ databases">
        <title>Adaptation during the transition from Ophiocordyceps entomopathogen to insect associate is accompanied by gene loss and intensified selection.</title>
        <authorList>
            <person name="Ward C.M."/>
            <person name="Onetto C.A."/>
            <person name="Borneman A.R."/>
        </authorList>
    </citation>
    <scope>NUCLEOTIDE SEQUENCE [LARGE SCALE GENOMIC DNA]</scope>
    <source>
        <strain evidence="2">AWRI1</strain>
        <tissue evidence="2">Single Adult Female</tissue>
    </source>
</reference>
<feature type="compositionally biased region" description="Polar residues" evidence="1">
    <location>
        <begin position="150"/>
        <end position="164"/>
    </location>
</feature>
<protein>
    <submittedName>
        <fullName evidence="2">Uncharacterized protein</fullName>
    </submittedName>
</protein>